<keyword evidence="3" id="KW-1185">Reference proteome</keyword>
<keyword evidence="1" id="KW-1133">Transmembrane helix</keyword>
<dbReference type="eggNOG" id="ENOG5031VXQ">
    <property type="taxonomic scope" value="Bacteria"/>
</dbReference>
<feature type="transmembrane region" description="Helical" evidence="1">
    <location>
        <begin position="280"/>
        <end position="303"/>
    </location>
</feature>
<dbReference type="RefSeq" id="WP_006905278.1">
    <property type="nucleotide sequence ID" value="NZ_GG665866.1"/>
</dbReference>
<evidence type="ECO:0000313" key="3">
    <source>
        <dbReference type="Proteomes" id="UP000003494"/>
    </source>
</evidence>
<dbReference type="HOGENOM" id="CLU_065359_0_0_9"/>
<dbReference type="EMBL" id="ACIP02000001">
    <property type="protein sequence ID" value="EEP28890.1"/>
    <property type="molecule type" value="Genomic_DNA"/>
</dbReference>
<feature type="transmembrane region" description="Helical" evidence="1">
    <location>
        <begin position="197"/>
        <end position="214"/>
    </location>
</feature>
<evidence type="ECO:0000256" key="1">
    <source>
        <dbReference type="SAM" id="Phobius"/>
    </source>
</evidence>
<accession>C4G8E3</accession>
<name>C4G8E3_9FIRM</name>
<organism evidence="2 3">
    <name type="scientific">Shuttleworthella satelles DSM 14600</name>
    <dbReference type="NCBI Taxonomy" id="626523"/>
    <lineage>
        <taxon>Bacteria</taxon>
        <taxon>Bacillati</taxon>
        <taxon>Bacillota</taxon>
        <taxon>Clostridia</taxon>
        <taxon>Lachnospirales</taxon>
        <taxon>Lachnospiraceae</taxon>
        <taxon>Shuttleworthella</taxon>
    </lineage>
</organism>
<reference evidence="2" key="1">
    <citation type="submission" date="2009-04" db="EMBL/GenBank/DDBJ databases">
        <authorList>
            <person name="Weinstock G."/>
            <person name="Sodergren E."/>
            <person name="Clifton S."/>
            <person name="Fulton L."/>
            <person name="Fulton B."/>
            <person name="Courtney L."/>
            <person name="Fronick C."/>
            <person name="Harrison M."/>
            <person name="Strong C."/>
            <person name="Farmer C."/>
            <person name="Delahaunty K."/>
            <person name="Markovic C."/>
            <person name="Hall O."/>
            <person name="Minx P."/>
            <person name="Tomlinson C."/>
            <person name="Mitreva M."/>
            <person name="Nelson J."/>
            <person name="Hou S."/>
            <person name="Wollam A."/>
            <person name="Pepin K.H."/>
            <person name="Johnson M."/>
            <person name="Bhonagiri V."/>
            <person name="Nash W.E."/>
            <person name="Warren W."/>
            <person name="Chinwalla A."/>
            <person name="Mardis E.R."/>
            <person name="Wilson R.K."/>
        </authorList>
    </citation>
    <scope>NUCLEOTIDE SEQUENCE [LARGE SCALE GENOMIC DNA]</scope>
    <source>
        <strain evidence="2">DSM 14600</strain>
    </source>
</reference>
<evidence type="ECO:0000313" key="2">
    <source>
        <dbReference type="EMBL" id="EEP28890.1"/>
    </source>
</evidence>
<protein>
    <submittedName>
        <fullName evidence="2">Uncharacterized protein</fullName>
    </submittedName>
</protein>
<dbReference type="Proteomes" id="UP000003494">
    <property type="component" value="Unassembled WGS sequence"/>
</dbReference>
<feature type="transmembrane region" description="Helical" evidence="1">
    <location>
        <begin position="170"/>
        <end position="191"/>
    </location>
</feature>
<dbReference type="STRING" id="626523.GCWU000342_00239"/>
<gene>
    <name evidence="2" type="ORF">GCWU000342_00239</name>
</gene>
<dbReference type="AlphaFoldDB" id="C4G8E3"/>
<keyword evidence="1" id="KW-0472">Membrane</keyword>
<comment type="caution">
    <text evidence="2">The sequence shown here is derived from an EMBL/GenBank/DDBJ whole genome shotgun (WGS) entry which is preliminary data.</text>
</comment>
<sequence>MSARTKISDRLQEVVGLKADQASGQLCGVYHGYHVRLVPYNGSNAYSYMACFSLSQSGMQPRKEDIREIVKDSKVFYGRAQVKGFSVSFPLRAKLTLGKSVENIRTALDYITEQLGIRGYRECCESCGRETMTEHYRMGNQFLLLCPDCYSTKAGEITTRNQRDSLKEETVVGGVIGALLGSLIGAASIVLLGQLGYVSMLSGIIMGFCVLKGYRLLGNRISRKGIVISLAVIALMVYAANRLDWAISFSKWTGGEVDILTAFRYFTDIMKEGYINLKSYWMDLGLVYLFSALGAIPAIVNIVKSDRNASSFEQMGGKDTF</sequence>
<keyword evidence="1" id="KW-0812">Transmembrane</keyword>
<proteinExistence type="predicted"/>
<feature type="transmembrane region" description="Helical" evidence="1">
    <location>
        <begin position="226"/>
        <end position="243"/>
    </location>
</feature>